<dbReference type="EMBL" id="CP036343">
    <property type="protein sequence ID" value="QDT91687.1"/>
    <property type="molecule type" value="Genomic_DNA"/>
</dbReference>
<dbReference type="KEGG" id="gax:Pan161_33490"/>
<evidence type="ECO:0000313" key="2">
    <source>
        <dbReference type="EMBL" id="QDT91687.1"/>
    </source>
</evidence>
<keyword evidence="1" id="KW-0812">Transmembrane</keyword>
<name>A0A517VFF0_9PLAN</name>
<reference evidence="2 3" key="1">
    <citation type="submission" date="2019-02" db="EMBL/GenBank/DDBJ databases">
        <title>Deep-cultivation of Planctomycetes and their phenomic and genomic characterization uncovers novel biology.</title>
        <authorList>
            <person name="Wiegand S."/>
            <person name="Jogler M."/>
            <person name="Boedeker C."/>
            <person name="Pinto D."/>
            <person name="Vollmers J."/>
            <person name="Rivas-Marin E."/>
            <person name="Kohn T."/>
            <person name="Peeters S.H."/>
            <person name="Heuer A."/>
            <person name="Rast P."/>
            <person name="Oberbeckmann S."/>
            <person name="Bunk B."/>
            <person name="Jeske O."/>
            <person name="Meyerdierks A."/>
            <person name="Storesund J.E."/>
            <person name="Kallscheuer N."/>
            <person name="Luecker S."/>
            <person name="Lage O.M."/>
            <person name="Pohl T."/>
            <person name="Merkel B.J."/>
            <person name="Hornburger P."/>
            <person name="Mueller R.-W."/>
            <person name="Bruemmer F."/>
            <person name="Labrenz M."/>
            <person name="Spormann A.M."/>
            <person name="Op den Camp H."/>
            <person name="Overmann J."/>
            <person name="Amann R."/>
            <person name="Jetten M.S.M."/>
            <person name="Mascher T."/>
            <person name="Medema M.H."/>
            <person name="Devos D.P."/>
            <person name="Kaster A.-K."/>
            <person name="Ovreas L."/>
            <person name="Rohde M."/>
            <person name="Galperin M.Y."/>
            <person name="Jogler C."/>
        </authorList>
    </citation>
    <scope>NUCLEOTIDE SEQUENCE [LARGE SCALE GENOMIC DNA]</scope>
    <source>
        <strain evidence="2 3">Pan161</strain>
    </source>
</reference>
<protein>
    <submittedName>
        <fullName evidence="2">Uncharacterized protein</fullName>
    </submittedName>
</protein>
<gene>
    <name evidence="2" type="ORF">Pan161_33490</name>
</gene>
<evidence type="ECO:0000256" key="1">
    <source>
        <dbReference type="SAM" id="Phobius"/>
    </source>
</evidence>
<evidence type="ECO:0000313" key="3">
    <source>
        <dbReference type="Proteomes" id="UP000316855"/>
    </source>
</evidence>
<dbReference type="AlphaFoldDB" id="A0A517VFF0"/>
<keyword evidence="3" id="KW-1185">Reference proteome</keyword>
<feature type="transmembrane region" description="Helical" evidence="1">
    <location>
        <begin position="111"/>
        <end position="129"/>
    </location>
</feature>
<proteinExistence type="predicted"/>
<organism evidence="2 3">
    <name type="scientific">Gimesia algae</name>
    <dbReference type="NCBI Taxonomy" id="2527971"/>
    <lineage>
        <taxon>Bacteria</taxon>
        <taxon>Pseudomonadati</taxon>
        <taxon>Planctomycetota</taxon>
        <taxon>Planctomycetia</taxon>
        <taxon>Planctomycetales</taxon>
        <taxon>Planctomycetaceae</taxon>
        <taxon>Gimesia</taxon>
    </lineage>
</organism>
<keyword evidence="1" id="KW-1133">Transmembrane helix</keyword>
<sequence>MMDSATTCSSAVAASFSCRFTCCMRIRRVEPGIWYEQQCIWHGRFALDKRFFESPKSIRSGKDKKFSALVHDLPIRVWRRLYFNTSNSQWSHFFIYSTQAGTNRKAAFSSLFFHIIYLLLTGVWSLCVIEKNRNEVLHSLNFWW</sequence>
<dbReference type="Proteomes" id="UP000316855">
    <property type="component" value="Chromosome"/>
</dbReference>
<accession>A0A517VFF0</accession>
<keyword evidence="1" id="KW-0472">Membrane</keyword>